<evidence type="ECO:0000313" key="4">
    <source>
        <dbReference type="Proteomes" id="UP000299102"/>
    </source>
</evidence>
<dbReference type="EC" id="2.7.7.49" evidence="1"/>
<dbReference type="InterPro" id="IPR041588">
    <property type="entry name" value="Integrase_H2C2"/>
</dbReference>
<evidence type="ECO:0000313" key="3">
    <source>
        <dbReference type="EMBL" id="GBP12857.1"/>
    </source>
</evidence>
<name>A0A4C1THF6_EUMVA</name>
<evidence type="ECO:0000256" key="1">
    <source>
        <dbReference type="ARBA" id="ARBA00012493"/>
    </source>
</evidence>
<organism evidence="3 4">
    <name type="scientific">Eumeta variegata</name>
    <name type="common">Bagworm moth</name>
    <name type="synonym">Eumeta japonica</name>
    <dbReference type="NCBI Taxonomy" id="151549"/>
    <lineage>
        <taxon>Eukaryota</taxon>
        <taxon>Metazoa</taxon>
        <taxon>Ecdysozoa</taxon>
        <taxon>Arthropoda</taxon>
        <taxon>Hexapoda</taxon>
        <taxon>Insecta</taxon>
        <taxon>Pterygota</taxon>
        <taxon>Neoptera</taxon>
        <taxon>Endopterygota</taxon>
        <taxon>Lepidoptera</taxon>
        <taxon>Glossata</taxon>
        <taxon>Ditrysia</taxon>
        <taxon>Tineoidea</taxon>
        <taxon>Psychidae</taxon>
        <taxon>Oiketicinae</taxon>
        <taxon>Eumeta</taxon>
    </lineage>
</organism>
<feature type="domain" description="Integrase zinc-binding" evidence="2">
    <location>
        <begin position="5"/>
        <end position="52"/>
    </location>
</feature>
<sequence length="248" mass="27983">MEGGIMHKYHNNMSHVGVDKMVELIQKTYWFAGLRAKSTCHVQNCLSCIVYSPKTGREEGFLHNIPKSDRPFDVVHIDHYDPVDSGRSLKHILVVHEICEALPYEDHEAREADGQVERVNRSIGPMLAKLVDPTNGIFSDNVLEQVEFNMNNTVTGDILGNSAHFRLDDLVELRQKAATRQTQSQAYNEQYVNRWRKSPRGYDSAIANALYRCLVGGEYKALVQGYGVGGAYRVVVLGWDMFHLASSV</sequence>
<reference evidence="3 4" key="1">
    <citation type="journal article" date="2019" name="Commun. Biol.">
        <title>The bagworm genome reveals a unique fibroin gene that provides high tensile strength.</title>
        <authorList>
            <person name="Kono N."/>
            <person name="Nakamura H."/>
            <person name="Ohtoshi R."/>
            <person name="Tomita M."/>
            <person name="Numata K."/>
            <person name="Arakawa K."/>
        </authorList>
    </citation>
    <scope>NUCLEOTIDE SEQUENCE [LARGE SCALE GENOMIC DNA]</scope>
</reference>
<dbReference type="Gene3D" id="1.10.340.70">
    <property type="match status" value="1"/>
</dbReference>
<dbReference type="EMBL" id="BGZK01005169">
    <property type="protein sequence ID" value="GBP12857.1"/>
    <property type="molecule type" value="Genomic_DNA"/>
</dbReference>
<feature type="non-terminal residue" evidence="3">
    <location>
        <position position="248"/>
    </location>
</feature>
<dbReference type="Pfam" id="PF17921">
    <property type="entry name" value="Integrase_H2C2"/>
    <property type="match status" value="1"/>
</dbReference>
<protein>
    <recommendedName>
        <fullName evidence="1">RNA-directed DNA polymerase</fullName>
        <ecNumber evidence="1">2.7.7.49</ecNumber>
    </recommendedName>
</protein>
<dbReference type="GO" id="GO:0003964">
    <property type="term" value="F:RNA-directed DNA polymerase activity"/>
    <property type="evidence" value="ECO:0007669"/>
    <property type="project" value="UniProtKB-EC"/>
</dbReference>
<comment type="caution">
    <text evidence="3">The sequence shown here is derived from an EMBL/GenBank/DDBJ whole genome shotgun (WGS) entry which is preliminary data.</text>
</comment>
<gene>
    <name evidence="3" type="ORF">EVAR_70333_1</name>
</gene>
<dbReference type="InterPro" id="IPR050951">
    <property type="entry name" value="Retrovirus_Pol_polyprotein"/>
</dbReference>
<dbReference type="Proteomes" id="UP000299102">
    <property type="component" value="Unassembled WGS sequence"/>
</dbReference>
<dbReference type="PANTHER" id="PTHR37984">
    <property type="entry name" value="PROTEIN CBG26694"/>
    <property type="match status" value="1"/>
</dbReference>
<dbReference type="OrthoDB" id="115435at2759"/>
<accession>A0A4C1THF6</accession>
<keyword evidence="4" id="KW-1185">Reference proteome</keyword>
<dbReference type="PANTHER" id="PTHR37984:SF15">
    <property type="entry name" value="INTEGRASE CATALYTIC DOMAIN-CONTAINING PROTEIN"/>
    <property type="match status" value="1"/>
</dbReference>
<proteinExistence type="predicted"/>
<evidence type="ECO:0000259" key="2">
    <source>
        <dbReference type="Pfam" id="PF17921"/>
    </source>
</evidence>
<dbReference type="AlphaFoldDB" id="A0A4C1THF6"/>